<dbReference type="Proteomes" id="UP000475862">
    <property type="component" value="Unassembled WGS sequence"/>
</dbReference>
<dbReference type="PANTHER" id="PTHR11452:SF66">
    <property type="entry name" value="ALPHA-GALACTOSIDASE"/>
    <property type="match status" value="1"/>
</dbReference>
<evidence type="ECO:0000256" key="2">
    <source>
        <dbReference type="ARBA" id="ARBA00009743"/>
    </source>
</evidence>
<comment type="subcellular location">
    <subcellularLocation>
        <location evidence="1">Lysosome</location>
    </subcellularLocation>
</comment>
<accession>A0A6G0TMB7</accession>
<dbReference type="InterPro" id="IPR002241">
    <property type="entry name" value="Glyco_hydro_27"/>
</dbReference>
<evidence type="ECO:0000256" key="8">
    <source>
        <dbReference type="ARBA" id="ARBA00023228"/>
    </source>
</evidence>
<evidence type="ECO:0000256" key="3">
    <source>
        <dbReference type="ARBA" id="ARBA00011738"/>
    </source>
</evidence>
<keyword evidence="6 10" id="KW-1015">Disulfide bond</keyword>
<keyword evidence="7" id="KW-0325">Glycoprotein</keyword>
<dbReference type="AlphaFoldDB" id="A0A6G0TMB7"/>
<dbReference type="SUPFAM" id="SSF51445">
    <property type="entry name" value="(Trans)glycosidases"/>
    <property type="match status" value="1"/>
</dbReference>
<dbReference type="EMBL" id="VYZN01000025">
    <property type="protein sequence ID" value="KAE9535642.1"/>
    <property type="molecule type" value="Genomic_DNA"/>
</dbReference>
<dbReference type="InterPro" id="IPR017853">
    <property type="entry name" value="GH"/>
</dbReference>
<keyword evidence="5" id="KW-0443">Lipid metabolism</keyword>
<dbReference type="GO" id="GO:0004557">
    <property type="term" value="F:alpha-galactosidase activity"/>
    <property type="evidence" value="ECO:0007669"/>
    <property type="project" value="TreeGrafter"/>
</dbReference>
<comment type="similarity">
    <text evidence="2 10">Belongs to the glycosyl hydrolase 27 family.</text>
</comment>
<feature type="chain" id="PRO_5026348211" description="Alpha-galactosidase" evidence="11">
    <location>
        <begin position="22"/>
        <end position="439"/>
    </location>
</feature>
<dbReference type="PRINTS" id="PR00740">
    <property type="entry name" value="GLHYDRLASE27"/>
</dbReference>
<keyword evidence="11" id="KW-0732">Signal</keyword>
<dbReference type="Gene3D" id="3.20.20.70">
    <property type="entry name" value="Aldolase class I"/>
    <property type="match status" value="1"/>
</dbReference>
<evidence type="ECO:0000313" key="13">
    <source>
        <dbReference type="EMBL" id="KAE9535642.1"/>
    </source>
</evidence>
<keyword evidence="9 10" id="KW-0326">Glycosidase</keyword>
<comment type="caution">
    <text evidence="13">The sequence shown here is derived from an EMBL/GenBank/DDBJ whole genome shotgun (WGS) entry which is preliminary data.</text>
</comment>
<dbReference type="CDD" id="cd14792">
    <property type="entry name" value="GH27"/>
    <property type="match status" value="1"/>
</dbReference>
<dbReference type="PANTHER" id="PTHR11452">
    <property type="entry name" value="ALPHA-GALACTOSIDASE/ALPHA-N-ACETYLGALACTOSAMINIDASE"/>
    <property type="match status" value="1"/>
</dbReference>
<keyword evidence="4 10" id="KW-0378">Hydrolase</keyword>
<evidence type="ECO:0000256" key="10">
    <source>
        <dbReference type="RuleBase" id="RU361168"/>
    </source>
</evidence>
<evidence type="ECO:0000256" key="9">
    <source>
        <dbReference type="ARBA" id="ARBA00023295"/>
    </source>
</evidence>
<evidence type="ECO:0000256" key="4">
    <source>
        <dbReference type="ARBA" id="ARBA00022801"/>
    </source>
</evidence>
<organism evidence="13 14">
    <name type="scientific">Aphis glycines</name>
    <name type="common">Soybean aphid</name>
    <dbReference type="NCBI Taxonomy" id="307491"/>
    <lineage>
        <taxon>Eukaryota</taxon>
        <taxon>Metazoa</taxon>
        <taxon>Ecdysozoa</taxon>
        <taxon>Arthropoda</taxon>
        <taxon>Hexapoda</taxon>
        <taxon>Insecta</taxon>
        <taxon>Pterygota</taxon>
        <taxon>Neoptera</taxon>
        <taxon>Paraneoptera</taxon>
        <taxon>Hemiptera</taxon>
        <taxon>Sternorrhyncha</taxon>
        <taxon>Aphidomorpha</taxon>
        <taxon>Aphidoidea</taxon>
        <taxon>Aphididae</taxon>
        <taxon>Aphidini</taxon>
        <taxon>Aphis</taxon>
        <taxon>Aphis</taxon>
    </lineage>
</organism>
<dbReference type="InterPro" id="IPR013780">
    <property type="entry name" value="Glyco_hydro_b"/>
</dbReference>
<evidence type="ECO:0000313" key="14">
    <source>
        <dbReference type="Proteomes" id="UP000475862"/>
    </source>
</evidence>
<dbReference type="Pfam" id="PF17450">
    <property type="entry name" value="Melibiase_2_C"/>
    <property type="match status" value="1"/>
</dbReference>
<keyword evidence="8" id="KW-0458">Lysosome</keyword>
<dbReference type="Gene3D" id="2.60.40.1180">
    <property type="entry name" value="Golgi alpha-mannosidase II"/>
    <property type="match status" value="1"/>
</dbReference>
<dbReference type="Pfam" id="PF16499">
    <property type="entry name" value="Melibiase_2"/>
    <property type="match status" value="1"/>
</dbReference>
<dbReference type="GO" id="GO:0016020">
    <property type="term" value="C:membrane"/>
    <property type="evidence" value="ECO:0007669"/>
    <property type="project" value="GOC"/>
</dbReference>
<dbReference type="InterPro" id="IPR013785">
    <property type="entry name" value="Aldolase_TIM"/>
</dbReference>
<evidence type="ECO:0000256" key="5">
    <source>
        <dbReference type="ARBA" id="ARBA00023098"/>
    </source>
</evidence>
<name>A0A6G0TMB7_APHGL</name>
<gene>
    <name evidence="13" type="ORF">AGLY_007543</name>
</gene>
<evidence type="ECO:0000259" key="12">
    <source>
        <dbReference type="Pfam" id="PF17450"/>
    </source>
</evidence>
<dbReference type="GO" id="GO:0019377">
    <property type="term" value="P:glycolipid catabolic process"/>
    <property type="evidence" value="ECO:0007669"/>
    <property type="project" value="UniProtKB-ARBA"/>
</dbReference>
<dbReference type="PROSITE" id="PS00512">
    <property type="entry name" value="ALPHA_GALACTOSIDASE"/>
    <property type="match status" value="1"/>
</dbReference>
<evidence type="ECO:0000256" key="1">
    <source>
        <dbReference type="ARBA" id="ARBA00004371"/>
    </source>
</evidence>
<reference evidence="13 14" key="1">
    <citation type="submission" date="2019-08" db="EMBL/GenBank/DDBJ databases">
        <title>The genome of the soybean aphid Biotype 1, its phylome, world population structure and adaptation to the North American continent.</title>
        <authorList>
            <person name="Giordano R."/>
            <person name="Donthu R.K."/>
            <person name="Hernandez A.G."/>
            <person name="Wright C.L."/>
            <person name="Zimin A.V."/>
        </authorList>
    </citation>
    <scope>NUCLEOTIDE SEQUENCE [LARGE SCALE GENOMIC DNA]</scope>
    <source>
        <tissue evidence="13">Whole aphids</tissue>
    </source>
</reference>
<dbReference type="InterPro" id="IPR000111">
    <property type="entry name" value="Glyco_hydro_27/36_CS"/>
</dbReference>
<dbReference type="OrthoDB" id="5795902at2759"/>
<dbReference type="GO" id="GO:0016139">
    <property type="term" value="P:glycoside catabolic process"/>
    <property type="evidence" value="ECO:0007669"/>
    <property type="project" value="TreeGrafter"/>
</dbReference>
<dbReference type="SUPFAM" id="SSF51011">
    <property type="entry name" value="Glycosyl hydrolase domain"/>
    <property type="match status" value="1"/>
</dbReference>
<proteinExistence type="inferred from homology"/>
<comment type="subunit">
    <text evidence="3 10">Homodimer.</text>
</comment>
<evidence type="ECO:0000256" key="11">
    <source>
        <dbReference type="SAM" id="SignalP"/>
    </source>
</evidence>
<dbReference type="GO" id="GO:0005764">
    <property type="term" value="C:lysosome"/>
    <property type="evidence" value="ECO:0007669"/>
    <property type="project" value="UniProtKB-SubCell"/>
</dbReference>
<protein>
    <recommendedName>
        <fullName evidence="10">Alpha-galactosidase</fullName>
        <ecNumber evidence="10">3.2.1.-</ecNumber>
    </recommendedName>
</protein>
<feature type="domain" description="Alpha galactosidase A C-terminal" evidence="12">
    <location>
        <begin position="319"/>
        <end position="391"/>
    </location>
</feature>
<evidence type="ECO:0000256" key="6">
    <source>
        <dbReference type="ARBA" id="ARBA00023157"/>
    </source>
</evidence>
<evidence type="ECO:0000256" key="7">
    <source>
        <dbReference type="ARBA" id="ARBA00023180"/>
    </source>
</evidence>
<keyword evidence="14" id="KW-1185">Reference proteome</keyword>
<dbReference type="EC" id="3.2.1.-" evidence="10"/>
<sequence length="439" mass="49684">MQNSIAVTVAAFAVLLHGVTGLDNGLALTPPMGWLAWQRYRCITDCETYPDECVSEKLFMNAADLLVSEGYADLGYKYVIVDDCWLSKNRSADGKLEADKTRFPSGIKALSDYIHSKGLKFGLYQDWGEKTCAGYPGVLGNEESDIKQFVEWEVDYIKLDGCYSNVRDMDRGYVEFGKLLNNTGRPMVYSCSWPAYQEEKGMRINYALMAKHCNLWRNYGDIDDSWTSVMNIADYFASKQEFWAKHAGPGHWNDPDMASTYLLIGNFGLTIDQSKVQMAIWAVLAAPLLMSNRLSTVRPEFKEILQNAEIIKVNQDVLGIQGTRVFRDKGIDIWTRPVEPVHHGNYSYAVAFVSRREDGAPYPYKITLEDLGLNHRIGYTIKNLFDKSSGIKHYALPKTVVNVRVIPLGVVFLRFNVITIKLEDDIYSSPLLNKTVTFT</sequence>
<dbReference type="GO" id="GO:0009311">
    <property type="term" value="P:oligosaccharide metabolic process"/>
    <property type="evidence" value="ECO:0007669"/>
    <property type="project" value="TreeGrafter"/>
</dbReference>
<feature type="signal peptide" evidence="11">
    <location>
        <begin position="1"/>
        <end position="21"/>
    </location>
</feature>
<dbReference type="InterPro" id="IPR035373">
    <property type="entry name" value="Melibiase/NAGA_C"/>
</dbReference>
<dbReference type="FunFam" id="3.20.20.70:FF:000070">
    <property type="entry name" value="Alpha-galactosidase"/>
    <property type="match status" value="1"/>
</dbReference>